<name>A0ABV6JZI6_9PROT</name>
<comment type="caution">
    <text evidence="1">The sequence shown here is derived from an EMBL/GenBank/DDBJ whole genome shotgun (WGS) entry which is preliminary data.</text>
</comment>
<protein>
    <submittedName>
        <fullName evidence="1">Carph-isopro domain-containing protein</fullName>
    </submittedName>
</protein>
<dbReference type="InterPro" id="IPR031856">
    <property type="entry name" value="YdaS_toxin-like"/>
</dbReference>
<reference evidence="1 2" key="1">
    <citation type="submission" date="2024-09" db="EMBL/GenBank/DDBJ databases">
        <authorList>
            <person name="Sun Q."/>
            <person name="Mori K."/>
        </authorList>
    </citation>
    <scope>NUCLEOTIDE SEQUENCE [LARGE SCALE GENOMIC DNA]</scope>
    <source>
        <strain evidence="1 2">TBRC 5777</strain>
    </source>
</reference>
<dbReference type="Pfam" id="PF15943">
    <property type="entry name" value="YdaS_toxin"/>
    <property type="match status" value="1"/>
</dbReference>
<proteinExistence type="predicted"/>
<gene>
    <name evidence="1" type="ORF">ACFFGY_22665</name>
</gene>
<dbReference type="EMBL" id="JBHLUN010000037">
    <property type="protein sequence ID" value="MFC0411059.1"/>
    <property type="molecule type" value="Genomic_DNA"/>
</dbReference>
<dbReference type="InterPro" id="IPR059216">
    <property type="entry name" value="LeuA_carph_isopro_dom"/>
</dbReference>
<organism evidence="1 2">
    <name type="scientific">Roseomonas elaeocarpi</name>
    <dbReference type="NCBI Taxonomy" id="907779"/>
    <lineage>
        <taxon>Bacteria</taxon>
        <taxon>Pseudomonadati</taxon>
        <taxon>Pseudomonadota</taxon>
        <taxon>Alphaproteobacteria</taxon>
        <taxon>Acetobacterales</taxon>
        <taxon>Roseomonadaceae</taxon>
        <taxon>Roseomonas</taxon>
    </lineage>
</organism>
<sequence length="78" mass="8070">MDAASIIKACGGDGALAKGTGSALNTVAYWRRRESIPAEHWAAIVTLSGGEVTLAQLAALRAQRVVRRRAAPVALVSA</sequence>
<dbReference type="Gene3D" id="1.10.260.40">
    <property type="entry name" value="lambda repressor-like DNA-binding domains"/>
    <property type="match status" value="1"/>
</dbReference>
<evidence type="ECO:0000313" key="1">
    <source>
        <dbReference type="EMBL" id="MFC0411059.1"/>
    </source>
</evidence>
<dbReference type="NCBIfam" id="NF046037">
    <property type="entry name" value="carphisopro"/>
    <property type="match status" value="1"/>
</dbReference>
<dbReference type="InterPro" id="IPR010982">
    <property type="entry name" value="Lambda_DNA-bd_dom_sf"/>
</dbReference>
<dbReference type="Proteomes" id="UP001589865">
    <property type="component" value="Unassembled WGS sequence"/>
</dbReference>
<dbReference type="RefSeq" id="WP_377046811.1">
    <property type="nucleotide sequence ID" value="NZ_JBHLUN010000037.1"/>
</dbReference>
<accession>A0ABV6JZI6</accession>
<keyword evidence="2" id="KW-1185">Reference proteome</keyword>
<dbReference type="SUPFAM" id="SSF47413">
    <property type="entry name" value="lambda repressor-like DNA-binding domains"/>
    <property type="match status" value="1"/>
</dbReference>
<evidence type="ECO:0000313" key="2">
    <source>
        <dbReference type="Proteomes" id="UP001589865"/>
    </source>
</evidence>